<reference evidence="2 3" key="1">
    <citation type="journal article" date="2024" name="bioRxiv">
        <title>A reference genome for Trichogramma kaykai: A tiny desert-dwelling parasitoid wasp with competing sex-ratio distorters.</title>
        <authorList>
            <person name="Culotta J."/>
            <person name="Lindsey A.R."/>
        </authorList>
    </citation>
    <scope>NUCLEOTIDE SEQUENCE [LARGE SCALE GENOMIC DNA]</scope>
    <source>
        <strain evidence="2 3">KSX58</strain>
    </source>
</reference>
<dbReference type="PANTHER" id="PTHR41158:SF2">
    <property type="entry name" value="AGAP010294-PA"/>
    <property type="match status" value="1"/>
</dbReference>
<gene>
    <name evidence="2" type="ORF">TKK_007868</name>
</gene>
<proteinExistence type="predicted"/>
<keyword evidence="1" id="KW-0732">Signal</keyword>
<sequence>MQNKQYLALCLVALVMGQAFALPQPINLSGRKIDSGVSNKINEEDDLDNVEDVATPSSTAVQETGNGNGFSWGGMLGMLMQMFLGQSGGVAPAGPSKNEVDEAPAPVNPWANILSVGLRVLTTLLGGPQDQGDGIDKIDNAPASPMQEVLQLVLGAFLGQGRNPEQVSVIASQASEFINIVMNLLDALKTSFSHRSLGARARGQASAVSEGAFAAITMFQGYVKSLKGYGMRLGKDNKERLDGCAERAICEANVECTEEIAQTGQTLSFCQIGSYVTSYLVEKRTGIDFDILHEAGLLGQRGENCRIRFPDCNAI</sequence>
<dbReference type="AlphaFoldDB" id="A0ABD2X1M0"/>
<evidence type="ECO:0000256" key="1">
    <source>
        <dbReference type="SAM" id="SignalP"/>
    </source>
</evidence>
<organism evidence="2 3">
    <name type="scientific">Trichogramma kaykai</name>
    <dbReference type="NCBI Taxonomy" id="54128"/>
    <lineage>
        <taxon>Eukaryota</taxon>
        <taxon>Metazoa</taxon>
        <taxon>Ecdysozoa</taxon>
        <taxon>Arthropoda</taxon>
        <taxon>Hexapoda</taxon>
        <taxon>Insecta</taxon>
        <taxon>Pterygota</taxon>
        <taxon>Neoptera</taxon>
        <taxon>Endopterygota</taxon>
        <taxon>Hymenoptera</taxon>
        <taxon>Apocrita</taxon>
        <taxon>Proctotrupomorpha</taxon>
        <taxon>Chalcidoidea</taxon>
        <taxon>Trichogrammatidae</taxon>
        <taxon>Trichogramma</taxon>
    </lineage>
</organism>
<dbReference type="Proteomes" id="UP001627154">
    <property type="component" value="Unassembled WGS sequence"/>
</dbReference>
<comment type="caution">
    <text evidence="2">The sequence shown here is derived from an EMBL/GenBank/DDBJ whole genome shotgun (WGS) entry which is preliminary data.</text>
</comment>
<evidence type="ECO:0000313" key="2">
    <source>
        <dbReference type="EMBL" id="KAL3398743.1"/>
    </source>
</evidence>
<feature type="signal peptide" evidence="1">
    <location>
        <begin position="1"/>
        <end position="21"/>
    </location>
</feature>
<feature type="chain" id="PRO_5044856945" description="Secreted protein" evidence="1">
    <location>
        <begin position="22"/>
        <end position="315"/>
    </location>
</feature>
<name>A0ABD2X1M0_9HYME</name>
<evidence type="ECO:0000313" key="3">
    <source>
        <dbReference type="Proteomes" id="UP001627154"/>
    </source>
</evidence>
<dbReference type="EMBL" id="JBJJXI010000059">
    <property type="protein sequence ID" value="KAL3398743.1"/>
    <property type="molecule type" value="Genomic_DNA"/>
</dbReference>
<keyword evidence="3" id="KW-1185">Reference proteome</keyword>
<dbReference type="PANTHER" id="PTHR41158">
    <property type="entry name" value="AGAP010294-PA"/>
    <property type="match status" value="1"/>
</dbReference>
<evidence type="ECO:0008006" key="4">
    <source>
        <dbReference type="Google" id="ProtNLM"/>
    </source>
</evidence>
<protein>
    <recommendedName>
        <fullName evidence="4">Secreted protein</fullName>
    </recommendedName>
</protein>
<accession>A0ABD2X1M0</accession>